<accession>A0A3N0XAT3</accession>
<proteinExistence type="predicted"/>
<reference evidence="2" key="1">
    <citation type="submission" date="2018-11" db="EMBL/GenBank/DDBJ databases">
        <title>Proposal to divide the Flavobacteriaceae and reorganize its genera based on Amino Acid Identity values calculated from whole genome sequences.</title>
        <authorList>
            <person name="Nicholson A.C."/>
            <person name="Gulvik C.A."/>
            <person name="Whitney A.M."/>
            <person name="Humrighouse B.W."/>
            <person name="Bell M."/>
            <person name="Holmes B."/>
            <person name="Steigerwalt A."/>
            <person name="Villarma A."/>
            <person name="Sheth M."/>
            <person name="Batra D."/>
            <person name="Pryor J."/>
            <person name="Bernardet J.-F."/>
            <person name="Hugo C."/>
            <person name="Kampfer P."/>
            <person name="Newman J."/>
            <person name="Mcquiston J."/>
        </authorList>
    </citation>
    <scope>NUCLEOTIDE SEQUENCE [LARGE SCALE GENOMIC DNA]</scope>
    <source>
        <strain evidence="2">DSM 22165</strain>
    </source>
</reference>
<organism evidence="1 2">
    <name type="scientific">Epilithonimonas hominis</name>
    <dbReference type="NCBI Taxonomy" id="420404"/>
    <lineage>
        <taxon>Bacteria</taxon>
        <taxon>Pseudomonadati</taxon>
        <taxon>Bacteroidota</taxon>
        <taxon>Flavobacteriia</taxon>
        <taxon>Flavobacteriales</taxon>
        <taxon>Weeksellaceae</taxon>
        <taxon>Chryseobacterium group</taxon>
        <taxon>Epilithonimonas</taxon>
    </lineage>
</organism>
<sequence>MKNVENIPFLLQQIEGKLNSLSIEQDKLDNPLFDIEVTKNEILRIESEIDPIKKELISYTDIQRQKELMRIRLTEYMDVRGKNHDLPFSKSQGRIGELNFYLKPLVDIRSILNNDLTTGISVNLALTKDPSDAVFDAESFRETLFQQRHSIIQANNIFQLFEVCRNFLEKIKINYK</sequence>
<dbReference type="RefSeq" id="WP_123281449.1">
    <property type="nucleotide sequence ID" value="NZ_RJTU01000057.1"/>
</dbReference>
<dbReference type="Proteomes" id="UP000267623">
    <property type="component" value="Unassembled WGS sequence"/>
</dbReference>
<name>A0A3N0XAT3_9FLAO</name>
<dbReference type="EMBL" id="RJTU01000057">
    <property type="protein sequence ID" value="ROI13459.1"/>
    <property type="molecule type" value="Genomic_DNA"/>
</dbReference>
<evidence type="ECO:0000313" key="2">
    <source>
        <dbReference type="Proteomes" id="UP000267623"/>
    </source>
</evidence>
<gene>
    <name evidence="1" type="ORF">EGH73_08390</name>
</gene>
<evidence type="ECO:0000313" key="1">
    <source>
        <dbReference type="EMBL" id="ROI13459.1"/>
    </source>
</evidence>
<protein>
    <submittedName>
        <fullName evidence="1">Uncharacterized protein</fullName>
    </submittedName>
</protein>
<dbReference type="AlphaFoldDB" id="A0A3N0XAT3"/>
<comment type="caution">
    <text evidence="1">The sequence shown here is derived from an EMBL/GenBank/DDBJ whole genome shotgun (WGS) entry which is preliminary data.</text>
</comment>